<sequence>MGHQPPESEDALVSSASRRRRQILSISSTHLALATISAVKVSSVQTRKDMDRRTHGLRSRMSKVGATTYHYDSRTKCTYEPSRPGRYIWPGRDGAQHPCPLVHTRSNIAVAVEMMKTDSAVGGNDDILTFCFSDERVKGDGSASADVTIKLFQSQANDVEQANNETNTGFVLWPAAQILAHHLVNKSSHLVLGTDDDLEGNILELGAAKMLKQDSDDVVILTDYNKEVLDNINRNAVLNDISSSTRVIGLDWFDQCPTGSNTWTDMKGNSHAQCRLIVGAELIVCSNDAELVATTIDRALMEGGTAVLISPTYQRFGVSLLEEACLTVGLTCNTEETDETELLKQLNTGIKQGHEIKHYSTFTIKKPLAGQ</sequence>
<comment type="caution">
    <text evidence="1">The sequence shown here is derived from an EMBL/GenBank/DDBJ whole genome shotgun (WGS) entry which is preliminary data.</text>
</comment>
<name>K0SKK0_THAOC</name>
<keyword evidence="2" id="KW-1185">Reference proteome</keyword>
<evidence type="ECO:0000313" key="2">
    <source>
        <dbReference type="Proteomes" id="UP000266841"/>
    </source>
</evidence>
<dbReference type="Proteomes" id="UP000266841">
    <property type="component" value="Unassembled WGS sequence"/>
</dbReference>
<dbReference type="Gene3D" id="3.40.50.150">
    <property type="entry name" value="Vaccinia Virus protein VP39"/>
    <property type="match status" value="1"/>
</dbReference>
<evidence type="ECO:0000313" key="1">
    <source>
        <dbReference type="EMBL" id="EJK65850.1"/>
    </source>
</evidence>
<accession>K0SKK0</accession>
<dbReference type="PANTHER" id="PTHR14614:SF130">
    <property type="entry name" value="PROTEIN-LYSINE N-METHYLTRANSFERASE EEF2KMT"/>
    <property type="match status" value="1"/>
</dbReference>
<dbReference type="AlphaFoldDB" id="K0SKK0"/>
<proteinExistence type="predicted"/>
<organism evidence="1 2">
    <name type="scientific">Thalassiosira oceanica</name>
    <name type="common">Marine diatom</name>
    <dbReference type="NCBI Taxonomy" id="159749"/>
    <lineage>
        <taxon>Eukaryota</taxon>
        <taxon>Sar</taxon>
        <taxon>Stramenopiles</taxon>
        <taxon>Ochrophyta</taxon>
        <taxon>Bacillariophyta</taxon>
        <taxon>Coscinodiscophyceae</taxon>
        <taxon>Thalassiosirophycidae</taxon>
        <taxon>Thalassiosirales</taxon>
        <taxon>Thalassiosiraceae</taxon>
        <taxon>Thalassiosira</taxon>
    </lineage>
</organism>
<dbReference type="OrthoDB" id="407325at2759"/>
<protein>
    <submittedName>
        <fullName evidence="1">Uncharacterized protein</fullName>
    </submittedName>
</protein>
<dbReference type="EMBL" id="AGNL01015416">
    <property type="protein sequence ID" value="EJK65850.1"/>
    <property type="molecule type" value="Genomic_DNA"/>
</dbReference>
<dbReference type="eggNOG" id="ENOG502R6JC">
    <property type="taxonomic scope" value="Eukaryota"/>
</dbReference>
<gene>
    <name evidence="1" type="ORF">THAOC_13252</name>
</gene>
<dbReference type="PANTHER" id="PTHR14614">
    <property type="entry name" value="HEPATOCELLULAR CARCINOMA-ASSOCIATED ANTIGEN"/>
    <property type="match status" value="1"/>
</dbReference>
<dbReference type="InterPro" id="IPR029063">
    <property type="entry name" value="SAM-dependent_MTases_sf"/>
</dbReference>
<reference evidence="1 2" key="1">
    <citation type="journal article" date="2012" name="Genome Biol.">
        <title>Genome and low-iron response of an oceanic diatom adapted to chronic iron limitation.</title>
        <authorList>
            <person name="Lommer M."/>
            <person name="Specht M."/>
            <person name="Roy A.S."/>
            <person name="Kraemer L."/>
            <person name="Andreson R."/>
            <person name="Gutowska M.A."/>
            <person name="Wolf J."/>
            <person name="Bergner S.V."/>
            <person name="Schilhabel M.B."/>
            <person name="Klostermeier U.C."/>
            <person name="Beiko R.G."/>
            <person name="Rosenstiel P."/>
            <person name="Hippler M."/>
            <person name="Laroche J."/>
        </authorList>
    </citation>
    <scope>NUCLEOTIDE SEQUENCE [LARGE SCALE GENOMIC DNA]</scope>
    <source>
        <strain evidence="1 2">CCMP1005</strain>
    </source>
</reference>
<dbReference type="InterPro" id="IPR019410">
    <property type="entry name" value="Methyltransf_16"/>
</dbReference>
<dbReference type="SUPFAM" id="SSF53335">
    <property type="entry name" value="S-adenosyl-L-methionine-dependent methyltransferases"/>
    <property type="match status" value="1"/>
</dbReference>
<dbReference type="Pfam" id="PF10294">
    <property type="entry name" value="Methyltransf_16"/>
    <property type="match status" value="1"/>
</dbReference>